<comment type="caution">
    <text evidence="8">The sequence shown here is derived from an EMBL/GenBank/DDBJ whole genome shotgun (WGS) entry which is preliminary data.</text>
</comment>
<evidence type="ECO:0000256" key="1">
    <source>
        <dbReference type="ARBA" id="ARBA00005928"/>
    </source>
</evidence>
<feature type="region of interest" description="Disordered" evidence="5">
    <location>
        <begin position="13"/>
        <end position="35"/>
    </location>
</feature>
<dbReference type="EC" id="1.2.1.84" evidence="4"/>
<dbReference type="OrthoDB" id="429813at2759"/>
<evidence type="ECO:0000256" key="5">
    <source>
        <dbReference type="SAM" id="MobiDB-lite"/>
    </source>
</evidence>
<evidence type="ECO:0000259" key="7">
    <source>
        <dbReference type="Pfam" id="PF07993"/>
    </source>
</evidence>
<dbReference type="GO" id="GO:0102965">
    <property type="term" value="F:alcohol-forming long-chain fatty acyl-CoA reductase activity"/>
    <property type="evidence" value="ECO:0007669"/>
    <property type="project" value="UniProtKB-EC"/>
</dbReference>
<name>A0A835C0G5_9POAL</name>
<accession>A0A835C0G5</accession>
<dbReference type="AlphaFoldDB" id="A0A835C0G5"/>
<protein>
    <recommendedName>
        <fullName evidence="4">Fatty acyl-CoA reductase</fullName>
        <ecNumber evidence="4">1.2.1.84</ecNumber>
    </recommendedName>
</protein>
<keyword evidence="4" id="KW-0521">NADP</keyword>
<evidence type="ECO:0000256" key="4">
    <source>
        <dbReference type="RuleBase" id="RU363097"/>
    </source>
</evidence>
<dbReference type="InterPro" id="IPR036291">
    <property type="entry name" value="NAD(P)-bd_dom_sf"/>
</dbReference>
<feature type="domain" description="Fatty acyl-CoA reductase C-terminal" evidence="6">
    <location>
        <begin position="636"/>
        <end position="697"/>
    </location>
</feature>
<keyword evidence="2 4" id="KW-0444">Lipid biosynthesis</keyword>
<dbReference type="CDD" id="cd05236">
    <property type="entry name" value="FAR-N_SDR_e"/>
    <property type="match status" value="1"/>
</dbReference>
<dbReference type="InterPro" id="IPR026055">
    <property type="entry name" value="FAR"/>
</dbReference>
<dbReference type="Pfam" id="PF03015">
    <property type="entry name" value="Sterile"/>
    <property type="match status" value="1"/>
</dbReference>
<feature type="compositionally biased region" description="Basic residues" evidence="5">
    <location>
        <begin position="26"/>
        <end position="35"/>
    </location>
</feature>
<keyword evidence="3 4" id="KW-0443">Lipid metabolism</keyword>
<comment type="catalytic activity">
    <reaction evidence="4">
        <text>a long-chain fatty acyl-CoA + 2 NADPH + 2 H(+) = a long-chain primary fatty alcohol + 2 NADP(+) + CoA</text>
        <dbReference type="Rhea" id="RHEA:52716"/>
        <dbReference type="ChEBI" id="CHEBI:15378"/>
        <dbReference type="ChEBI" id="CHEBI:57287"/>
        <dbReference type="ChEBI" id="CHEBI:57783"/>
        <dbReference type="ChEBI" id="CHEBI:58349"/>
        <dbReference type="ChEBI" id="CHEBI:77396"/>
        <dbReference type="ChEBI" id="CHEBI:83139"/>
        <dbReference type="EC" id="1.2.1.84"/>
    </reaction>
</comment>
<dbReference type="PANTHER" id="PTHR11011">
    <property type="entry name" value="MALE STERILITY PROTEIN 2-RELATED"/>
    <property type="match status" value="1"/>
</dbReference>
<keyword evidence="4" id="KW-0560">Oxidoreductase</keyword>
<dbReference type="GO" id="GO:0035336">
    <property type="term" value="P:long-chain fatty-acyl-CoA metabolic process"/>
    <property type="evidence" value="ECO:0007669"/>
    <property type="project" value="TreeGrafter"/>
</dbReference>
<keyword evidence="9" id="KW-1185">Reference proteome</keyword>
<dbReference type="Gene3D" id="3.40.50.720">
    <property type="entry name" value="NAD(P)-binding Rossmann-like Domain"/>
    <property type="match status" value="1"/>
</dbReference>
<dbReference type="GO" id="GO:0010345">
    <property type="term" value="P:suberin biosynthetic process"/>
    <property type="evidence" value="ECO:0007669"/>
    <property type="project" value="TreeGrafter"/>
</dbReference>
<evidence type="ECO:0000256" key="2">
    <source>
        <dbReference type="ARBA" id="ARBA00022516"/>
    </source>
</evidence>
<gene>
    <name evidence="8" type="ORF">HU200_025766</name>
</gene>
<dbReference type="CDD" id="cd09071">
    <property type="entry name" value="FAR_C"/>
    <property type="match status" value="1"/>
</dbReference>
<dbReference type="Proteomes" id="UP000636709">
    <property type="component" value="Unassembled WGS sequence"/>
</dbReference>
<comment type="function">
    <text evidence="4">Catalyzes the reduction of fatty acyl-CoA to fatty alcohols.</text>
</comment>
<dbReference type="EMBL" id="JACEFO010001713">
    <property type="protein sequence ID" value="KAF8717597.1"/>
    <property type="molecule type" value="Genomic_DNA"/>
</dbReference>
<dbReference type="InterPro" id="IPR033640">
    <property type="entry name" value="FAR_C"/>
</dbReference>
<feature type="domain" description="Thioester reductase (TE)" evidence="7">
    <location>
        <begin position="238"/>
        <end position="512"/>
    </location>
</feature>
<comment type="similarity">
    <text evidence="1 4">Belongs to the fatty acyl-CoA reductase family.</text>
</comment>
<dbReference type="Pfam" id="PF07993">
    <property type="entry name" value="NAD_binding_4"/>
    <property type="match status" value="1"/>
</dbReference>
<proteinExistence type="inferred from homology"/>
<evidence type="ECO:0000313" key="8">
    <source>
        <dbReference type="EMBL" id="KAF8717597.1"/>
    </source>
</evidence>
<dbReference type="PANTHER" id="PTHR11011:SF45">
    <property type="entry name" value="FATTY ACYL-COA REDUCTASE CG8306-RELATED"/>
    <property type="match status" value="1"/>
</dbReference>
<dbReference type="InterPro" id="IPR013120">
    <property type="entry name" value="FAR_NAD-bd"/>
</dbReference>
<sequence>MARVAAPAAVQHVVLPPPGSDNKQVPNRRRRHRISKKRTHFASQEARSIGLEGGWLSFRLILPPHRPPHHARRYKLLFRPAAKRWPGSRGFLAARHQTFKSRPSRARGGRGLASIVLCCLRFVLAPSSHLHLFFVGARERAAVMGSSCVNLSRAVVLPAGGAARRVPRQYVSGGVLRLPSSSPSLLPRRHGFSGTVAWPPPPFPAAHGIGGDAGPMSPPDHAGGIGVAEFLGAKNFLVTGGTGFLAKVLIEKILRTNPDVGKIYVLIKAKDSDAALRRLHNEEIHGKDYSSFIATKLVPVVGDVREANIGIAPELADEIAEQVDIIINSAANTTFDERFCHLMAIIKSSALLFRRYDVAMDINTVGPFRIMSFAQRFRRLKLFLQVSTGQTRQGLVLEKPFRMGDTIAKELGSSEQKGTTVLDTEAEIKLAFDYSRRHSVDSASMRGEVPVVTIRPSVIESTWRDPFPGWMEGNRMMDPVVLYYGKGQLTGFLADPEGVLDVVPADMVVNATLASMAYHGGGGASRGPGMHVYHVSSSTVNPLVFGDLSRFLFQHFTKCPYSDGAGQPILVPPMRLFDSMDQFASYVETDALLRQSARSSSSSASAAGDSSPEQRLISRQRALDLCAKSVEQTVYLGSIYQPYTFYGGRFDNGNTEALFAAMSPAEKARFHFDVRSVDWTDYITNVHIPGLRKHVMKGRGVAANQLLASTSVDARRRTVLAPPRAMMTHDHS</sequence>
<dbReference type="GO" id="GO:0080019">
    <property type="term" value="F:alcohol-forming very long-chain fatty acyl-CoA reductase activity"/>
    <property type="evidence" value="ECO:0007669"/>
    <property type="project" value="InterPro"/>
</dbReference>
<evidence type="ECO:0000259" key="6">
    <source>
        <dbReference type="Pfam" id="PF03015"/>
    </source>
</evidence>
<evidence type="ECO:0000256" key="3">
    <source>
        <dbReference type="ARBA" id="ARBA00023098"/>
    </source>
</evidence>
<dbReference type="SUPFAM" id="SSF51735">
    <property type="entry name" value="NAD(P)-binding Rossmann-fold domains"/>
    <property type="match status" value="1"/>
</dbReference>
<organism evidence="8 9">
    <name type="scientific">Digitaria exilis</name>
    <dbReference type="NCBI Taxonomy" id="1010633"/>
    <lineage>
        <taxon>Eukaryota</taxon>
        <taxon>Viridiplantae</taxon>
        <taxon>Streptophyta</taxon>
        <taxon>Embryophyta</taxon>
        <taxon>Tracheophyta</taxon>
        <taxon>Spermatophyta</taxon>
        <taxon>Magnoliopsida</taxon>
        <taxon>Liliopsida</taxon>
        <taxon>Poales</taxon>
        <taxon>Poaceae</taxon>
        <taxon>PACMAD clade</taxon>
        <taxon>Panicoideae</taxon>
        <taxon>Panicodae</taxon>
        <taxon>Paniceae</taxon>
        <taxon>Anthephorinae</taxon>
        <taxon>Digitaria</taxon>
    </lineage>
</organism>
<evidence type="ECO:0000313" key="9">
    <source>
        <dbReference type="Proteomes" id="UP000636709"/>
    </source>
</evidence>
<reference evidence="8" key="1">
    <citation type="submission" date="2020-07" db="EMBL/GenBank/DDBJ databases">
        <title>Genome sequence and genetic diversity analysis of an under-domesticated orphan crop, white fonio (Digitaria exilis).</title>
        <authorList>
            <person name="Bennetzen J.L."/>
            <person name="Chen S."/>
            <person name="Ma X."/>
            <person name="Wang X."/>
            <person name="Yssel A.E.J."/>
            <person name="Chaluvadi S.R."/>
            <person name="Johnson M."/>
            <person name="Gangashetty P."/>
            <person name="Hamidou F."/>
            <person name="Sanogo M.D."/>
            <person name="Zwaenepoel A."/>
            <person name="Wallace J."/>
            <person name="Van De Peer Y."/>
            <person name="Van Deynze A."/>
        </authorList>
    </citation>
    <scope>NUCLEOTIDE SEQUENCE</scope>
    <source>
        <tissue evidence="8">Leaves</tissue>
    </source>
</reference>